<dbReference type="EMBL" id="BAABAV010000001">
    <property type="protein sequence ID" value="GAA4269363.1"/>
    <property type="molecule type" value="Genomic_DNA"/>
</dbReference>
<keyword evidence="4" id="KW-1185">Reference proteome</keyword>
<evidence type="ECO:0000313" key="4">
    <source>
        <dbReference type="Proteomes" id="UP001500027"/>
    </source>
</evidence>
<feature type="signal peptide" evidence="1">
    <location>
        <begin position="1"/>
        <end position="35"/>
    </location>
</feature>
<organism evidence="3 4">
    <name type="scientific">Hyunsoonleella aestuarii</name>
    <dbReference type="NCBI Taxonomy" id="912802"/>
    <lineage>
        <taxon>Bacteria</taxon>
        <taxon>Pseudomonadati</taxon>
        <taxon>Bacteroidota</taxon>
        <taxon>Flavobacteriia</taxon>
        <taxon>Flavobacteriales</taxon>
        <taxon>Flavobacteriaceae</taxon>
    </lineage>
</organism>
<dbReference type="Gene3D" id="2.130.10.10">
    <property type="entry name" value="YVTN repeat-like/Quinoprotein amine dehydrogenase"/>
    <property type="match status" value="2"/>
</dbReference>
<sequence>MQICEAINVKQKSTMRNLKLFVFLLAGTLMLNAQKAETANFSYNIEGKVEKMTLTTSGVMLIMHGKGLAGVKPGQDGLVFNFDDYGKVKEEEVFIVPNTPYVMVGQAGFGGIAAKQSVIDVVSGKRLFDTKANGWKAAGRPTLIMPENKLIVSGQRTAKEKYTQAVGIYDMSTGNEVKLFKLKGTNSLTGRPSIIDGGVILPTFKGVYRIDMNTGSESWVVDLKNVAYVIPDNDGKSMFAVQGKGNNHVIHKISASGAQMWGEGKKLKGVVSNFEVTPKGLAIVSDVADTGKKGLAKLAAAKAQSNISFLSASTGEDLWESAPKTKGYVQHFYIMDDGILFGIGEGGINKISYEGQPLFKKPLKTGENIHTMALTKQGMIYITDSDANIVNLDTGESIWNKPIKYKRAKAVTSVYDEAHSRYLISTGEEMIAIDENNGDISTLATYDFDEKENPTSLEIRDGGLLLSSDQNMMMLDFDGSEKFHEYFRSPGKSAFAVVALSALALASTAAMADASFQAGANRNYLGQYNQYGAQKQREADAFAAIATASFNEMAKRFNATAATENAQFILTKLDDGVGLVKVNKDSGIAEKEIILKDKKPTYEVDELGGYLYYLANNSTIYAYDLKK</sequence>
<evidence type="ECO:0000256" key="1">
    <source>
        <dbReference type="SAM" id="SignalP"/>
    </source>
</evidence>
<comment type="caution">
    <text evidence="3">The sequence shown here is derived from an EMBL/GenBank/DDBJ whole genome shotgun (WGS) entry which is preliminary data.</text>
</comment>
<accession>A0ABP8EAU7</accession>
<dbReference type="InterPro" id="IPR015943">
    <property type="entry name" value="WD40/YVTN_repeat-like_dom_sf"/>
</dbReference>
<dbReference type="SUPFAM" id="SSF50998">
    <property type="entry name" value="Quinoprotein alcohol dehydrogenase-like"/>
    <property type="match status" value="1"/>
</dbReference>
<dbReference type="Proteomes" id="UP001500027">
    <property type="component" value="Unassembled WGS sequence"/>
</dbReference>
<protein>
    <recommendedName>
        <fullName evidence="2">Pyrrolo-quinoline quinone repeat domain-containing protein</fullName>
    </recommendedName>
</protein>
<keyword evidence="1" id="KW-0732">Signal</keyword>
<name>A0ABP8EAU7_9FLAO</name>
<evidence type="ECO:0000259" key="2">
    <source>
        <dbReference type="Pfam" id="PF13360"/>
    </source>
</evidence>
<reference evidence="4" key="1">
    <citation type="journal article" date="2019" name="Int. J. Syst. Evol. Microbiol.">
        <title>The Global Catalogue of Microorganisms (GCM) 10K type strain sequencing project: providing services to taxonomists for standard genome sequencing and annotation.</title>
        <authorList>
            <consortium name="The Broad Institute Genomics Platform"/>
            <consortium name="The Broad Institute Genome Sequencing Center for Infectious Disease"/>
            <person name="Wu L."/>
            <person name="Ma J."/>
        </authorList>
    </citation>
    <scope>NUCLEOTIDE SEQUENCE [LARGE SCALE GENOMIC DNA]</scope>
    <source>
        <strain evidence="4">JCM 17452</strain>
    </source>
</reference>
<proteinExistence type="predicted"/>
<dbReference type="InterPro" id="IPR011047">
    <property type="entry name" value="Quinoprotein_ADH-like_sf"/>
</dbReference>
<dbReference type="InterPro" id="IPR002372">
    <property type="entry name" value="PQQ_rpt_dom"/>
</dbReference>
<dbReference type="Pfam" id="PF13360">
    <property type="entry name" value="PQQ_2"/>
    <property type="match status" value="1"/>
</dbReference>
<dbReference type="PANTHER" id="PTHR34512">
    <property type="entry name" value="CELL SURFACE PROTEIN"/>
    <property type="match status" value="1"/>
</dbReference>
<dbReference type="PANTHER" id="PTHR34512:SF30">
    <property type="entry name" value="OUTER MEMBRANE PROTEIN ASSEMBLY FACTOR BAMB"/>
    <property type="match status" value="1"/>
</dbReference>
<feature type="domain" description="Pyrrolo-quinoline quinone repeat" evidence="2">
    <location>
        <begin position="165"/>
        <end position="321"/>
    </location>
</feature>
<evidence type="ECO:0000313" key="3">
    <source>
        <dbReference type="EMBL" id="GAA4269363.1"/>
    </source>
</evidence>
<feature type="chain" id="PRO_5045437599" description="Pyrrolo-quinoline quinone repeat domain-containing protein" evidence="1">
    <location>
        <begin position="36"/>
        <end position="627"/>
    </location>
</feature>
<gene>
    <name evidence="3" type="ORF">GCM10022257_14640</name>
</gene>